<feature type="signal peptide" evidence="1">
    <location>
        <begin position="1"/>
        <end position="23"/>
    </location>
</feature>
<proteinExistence type="predicted"/>
<dbReference type="Proteomes" id="UP000762676">
    <property type="component" value="Unassembled WGS sequence"/>
</dbReference>
<sequence length="219" mass="23964">MEMWTKSSAFLCVALLGLLGASASKSDARLDVFSKLSDGKNADLSKTLSVQGLQRFMDGVTKNLKCEEQVNDKQDGHGGECQKFMCIDASALVSTTLSLDPQDINEGHFEDVCVILLDLITSVDKHKLCHKVIDVSTLAVERSRRSLLNSTLGVGDGDSNIYESSVTKLLDILKEHNSHDQVDLDKQDAMVWDDSDDDQYHGDQDHDLAEETAAGKVSC</sequence>
<organism evidence="2 3">
    <name type="scientific">Elysia marginata</name>
    <dbReference type="NCBI Taxonomy" id="1093978"/>
    <lineage>
        <taxon>Eukaryota</taxon>
        <taxon>Metazoa</taxon>
        <taxon>Spiralia</taxon>
        <taxon>Lophotrochozoa</taxon>
        <taxon>Mollusca</taxon>
        <taxon>Gastropoda</taxon>
        <taxon>Heterobranchia</taxon>
        <taxon>Euthyneura</taxon>
        <taxon>Panpulmonata</taxon>
        <taxon>Sacoglossa</taxon>
        <taxon>Placobranchoidea</taxon>
        <taxon>Plakobranchidae</taxon>
        <taxon>Elysia</taxon>
    </lineage>
</organism>
<protein>
    <submittedName>
        <fullName evidence="2">Uncharacterized protein</fullName>
    </submittedName>
</protein>
<keyword evidence="1" id="KW-0732">Signal</keyword>
<keyword evidence="3" id="KW-1185">Reference proteome</keyword>
<gene>
    <name evidence="2" type="ORF">ElyMa_005034200</name>
</gene>
<evidence type="ECO:0000256" key="1">
    <source>
        <dbReference type="SAM" id="SignalP"/>
    </source>
</evidence>
<dbReference type="EMBL" id="BMAT01010069">
    <property type="protein sequence ID" value="GFS19510.1"/>
    <property type="molecule type" value="Genomic_DNA"/>
</dbReference>
<evidence type="ECO:0000313" key="3">
    <source>
        <dbReference type="Proteomes" id="UP000762676"/>
    </source>
</evidence>
<comment type="caution">
    <text evidence="2">The sequence shown here is derived from an EMBL/GenBank/DDBJ whole genome shotgun (WGS) entry which is preliminary data.</text>
</comment>
<dbReference type="AlphaFoldDB" id="A0AAV4JB30"/>
<evidence type="ECO:0000313" key="2">
    <source>
        <dbReference type="EMBL" id="GFS19510.1"/>
    </source>
</evidence>
<reference evidence="2 3" key="1">
    <citation type="journal article" date="2021" name="Elife">
        <title>Chloroplast acquisition without the gene transfer in kleptoplastic sea slugs, Plakobranchus ocellatus.</title>
        <authorList>
            <person name="Maeda T."/>
            <person name="Takahashi S."/>
            <person name="Yoshida T."/>
            <person name="Shimamura S."/>
            <person name="Takaki Y."/>
            <person name="Nagai Y."/>
            <person name="Toyoda A."/>
            <person name="Suzuki Y."/>
            <person name="Arimoto A."/>
            <person name="Ishii H."/>
            <person name="Satoh N."/>
            <person name="Nishiyama T."/>
            <person name="Hasebe M."/>
            <person name="Maruyama T."/>
            <person name="Minagawa J."/>
            <person name="Obokata J."/>
            <person name="Shigenobu S."/>
        </authorList>
    </citation>
    <scope>NUCLEOTIDE SEQUENCE [LARGE SCALE GENOMIC DNA]</scope>
</reference>
<feature type="chain" id="PRO_5043831296" evidence="1">
    <location>
        <begin position="24"/>
        <end position="219"/>
    </location>
</feature>
<accession>A0AAV4JB30</accession>
<name>A0AAV4JB30_9GAST</name>